<evidence type="ECO:0000313" key="2">
    <source>
        <dbReference type="EMBL" id="VEL18919.1"/>
    </source>
</evidence>
<accession>A0A448WS80</accession>
<evidence type="ECO:0000256" key="1">
    <source>
        <dbReference type="SAM" id="MobiDB-lite"/>
    </source>
</evidence>
<dbReference type="EMBL" id="CAAALY010039316">
    <property type="protein sequence ID" value="VEL18919.1"/>
    <property type="molecule type" value="Genomic_DNA"/>
</dbReference>
<feature type="compositionally biased region" description="Polar residues" evidence="1">
    <location>
        <begin position="22"/>
        <end position="41"/>
    </location>
</feature>
<dbReference type="AlphaFoldDB" id="A0A448WS80"/>
<keyword evidence="3" id="KW-1185">Reference proteome</keyword>
<name>A0A448WS80_9PLAT</name>
<dbReference type="Proteomes" id="UP000784294">
    <property type="component" value="Unassembled WGS sequence"/>
</dbReference>
<proteinExistence type="predicted"/>
<comment type="caution">
    <text evidence="2">The sequence shown here is derived from an EMBL/GenBank/DDBJ whole genome shotgun (WGS) entry which is preliminary data.</text>
</comment>
<evidence type="ECO:0000313" key="3">
    <source>
        <dbReference type="Proteomes" id="UP000784294"/>
    </source>
</evidence>
<reference evidence="2" key="1">
    <citation type="submission" date="2018-11" db="EMBL/GenBank/DDBJ databases">
        <authorList>
            <consortium name="Pathogen Informatics"/>
        </authorList>
    </citation>
    <scope>NUCLEOTIDE SEQUENCE</scope>
</reference>
<gene>
    <name evidence="2" type="ORF">PXEA_LOCUS12359</name>
</gene>
<feature type="region of interest" description="Disordered" evidence="1">
    <location>
        <begin position="22"/>
        <end position="45"/>
    </location>
</feature>
<protein>
    <submittedName>
        <fullName evidence="2">Uncharacterized protein</fullName>
    </submittedName>
</protein>
<organism evidence="2 3">
    <name type="scientific">Protopolystoma xenopodis</name>
    <dbReference type="NCBI Taxonomy" id="117903"/>
    <lineage>
        <taxon>Eukaryota</taxon>
        <taxon>Metazoa</taxon>
        <taxon>Spiralia</taxon>
        <taxon>Lophotrochozoa</taxon>
        <taxon>Platyhelminthes</taxon>
        <taxon>Monogenea</taxon>
        <taxon>Polyopisthocotylea</taxon>
        <taxon>Polystomatidea</taxon>
        <taxon>Polystomatidae</taxon>
        <taxon>Protopolystoma</taxon>
    </lineage>
</organism>
<sequence>MFFPATHLLGTSNTRLLSSFRPTLSSATTPRPLGHSTTRKGSTVRRTDLSPDLSVHRRVYLPSVCFGEVWDNEAPSNGSEDASPTLRSETRQPTVATCCSASLEAAIVRRSTADLQSALTSYLSAWPSQLFDLKIRLKGKREKMLLPGCYGCRRSLWLGSKL</sequence>